<organism evidence="1 2">
    <name type="scientific">Autumnicola psychrophila</name>
    <dbReference type="NCBI Taxonomy" id="3075592"/>
    <lineage>
        <taxon>Bacteria</taxon>
        <taxon>Pseudomonadati</taxon>
        <taxon>Bacteroidota</taxon>
        <taxon>Flavobacteriia</taxon>
        <taxon>Flavobacteriales</taxon>
        <taxon>Flavobacteriaceae</taxon>
        <taxon>Autumnicola</taxon>
    </lineage>
</organism>
<accession>A0ABU3DM04</accession>
<dbReference type="Proteomes" id="UP001253848">
    <property type="component" value="Unassembled WGS sequence"/>
</dbReference>
<evidence type="ECO:0000313" key="2">
    <source>
        <dbReference type="Proteomes" id="UP001253848"/>
    </source>
</evidence>
<comment type="caution">
    <text evidence="1">The sequence shown here is derived from an EMBL/GenBank/DDBJ whole genome shotgun (WGS) entry which is preliminary data.</text>
</comment>
<reference evidence="1 2" key="1">
    <citation type="submission" date="2023-09" db="EMBL/GenBank/DDBJ databases">
        <authorList>
            <person name="Rey-Velasco X."/>
        </authorList>
    </citation>
    <scope>NUCLEOTIDE SEQUENCE [LARGE SCALE GENOMIC DNA]</scope>
    <source>
        <strain evidence="1 2">F225</strain>
    </source>
</reference>
<name>A0ABU3DM04_9FLAO</name>
<protein>
    <submittedName>
        <fullName evidence="1">Uncharacterized protein</fullName>
    </submittedName>
</protein>
<sequence length="544" mass="62039">MSSFIFKYISFLFLLSCQGGQSVKNTASSDNKNINNRVWQWSVTLDGFISPETNEPPEAFLYIPQGCEKVKGVVLAQNNMIEEGVLEHPDFRNKMRELDFAEIWVTPIFSQKFDFHSQDPDLFKKLMRKLARKSGYTELESVPVIPLGHSALATFPWNFAVAFPERTLTIISIHGDAPQTTLTGYGGENVDWENKNIDGIPGLFIMGEFEWWEDRIKPGFRFQQENPGSVITWFADAGHGHFDYSDMLVNYVADYIEKASEYRLGNEELKSINPEDGWLMDRWRKDSLPIAKSATYAQFKGNKATASWAFDKEMANETEKYYNKARGKKKQFLGIKYNGEIIKPKESHANYQLEFIPMEDGISFGINAFFSDSTRTSEVFNHASTKIKIDKITGPVKKINDSIFQIHFDKLGFSNKKRSNDIWLLANNEGDSIYKSAVQQIQVRFPLINDTGNSQKIEFTEIPDQLESVKSIALNAFASSGLPVQFYVKKGPAYVVDGKLIFTQLPPRTQFPVEVEVIAWQYGVKGEWNSAKPVSRKFQLIKKI</sequence>
<keyword evidence="2" id="KW-1185">Reference proteome</keyword>
<gene>
    <name evidence="1" type="ORF">RM541_00045</name>
</gene>
<proteinExistence type="predicted"/>
<dbReference type="RefSeq" id="WP_311498217.1">
    <property type="nucleotide sequence ID" value="NZ_JAVRHN010000001.1"/>
</dbReference>
<evidence type="ECO:0000313" key="1">
    <source>
        <dbReference type="EMBL" id="MDT0684738.1"/>
    </source>
</evidence>
<dbReference type="EMBL" id="JAVRHN010000001">
    <property type="protein sequence ID" value="MDT0684738.1"/>
    <property type="molecule type" value="Genomic_DNA"/>
</dbReference>